<dbReference type="EMBL" id="CP159253">
    <property type="protein sequence ID" value="XCG50038.1"/>
    <property type="molecule type" value="Genomic_DNA"/>
</dbReference>
<reference evidence="5" key="1">
    <citation type="submission" date="2024-06" db="EMBL/GenBank/DDBJ databases">
        <title>Mesorhizobium karijinii sp. nov., a symbiont of the iconic Swainsona formosa from arid Australia.</title>
        <authorList>
            <person name="Hill Y.J."/>
            <person name="Watkin E.L.J."/>
            <person name="O'Hara G.W."/>
            <person name="Terpolilli J."/>
            <person name="Tye M.L."/>
            <person name="Kohlmeier M.G."/>
        </authorList>
    </citation>
    <scope>NUCLEOTIDE SEQUENCE</scope>
    <source>
        <strain evidence="5">WSM2240</strain>
    </source>
</reference>
<evidence type="ECO:0000256" key="2">
    <source>
        <dbReference type="ARBA" id="ARBA00023125"/>
    </source>
</evidence>
<protein>
    <submittedName>
        <fullName evidence="5">GlxA family transcriptional regulator</fullName>
    </submittedName>
</protein>
<feature type="domain" description="HTH araC/xylS-type" evidence="4">
    <location>
        <begin position="224"/>
        <end position="322"/>
    </location>
</feature>
<dbReference type="RefSeq" id="WP_353642434.1">
    <property type="nucleotide sequence ID" value="NZ_CP159253.1"/>
</dbReference>
<dbReference type="CDD" id="cd03138">
    <property type="entry name" value="GATase1_AraC_2"/>
    <property type="match status" value="1"/>
</dbReference>
<evidence type="ECO:0000259" key="4">
    <source>
        <dbReference type="PROSITE" id="PS01124"/>
    </source>
</evidence>
<dbReference type="InterPro" id="IPR002818">
    <property type="entry name" value="DJ-1/PfpI"/>
</dbReference>
<dbReference type="InterPro" id="IPR029062">
    <property type="entry name" value="Class_I_gatase-like"/>
</dbReference>
<evidence type="ECO:0000256" key="3">
    <source>
        <dbReference type="ARBA" id="ARBA00023163"/>
    </source>
</evidence>
<sequence length="344" mass="37850">MTMGDEPVEIGILIYPEAQRAAIHGLTDLFHVANLMSEERGGRAPARLRVTHWQMTADGREVAKVFDSHKGPSAGPAALLLPPSLTTELPVGDRVGCLPDWIRSRHAAGAMICSICGGAYLLAEAGLLDGRLATTHWSHAEQIAARFPRIRLDIGKLIIDDGDIITSGAMMAWIDLGLKLVGRFMGPGVTLATARFMLVDPAGREQAFYTTFAPKLHHGDSAVLKIQHWLQAHHTDRVSLQMMAEKAGMGERTFLRRFQKATGLNPTEYLQQLRIAKARELLEISSLKVEQVAWQIGYEDVGAFRKIFRRVLGLSPGEYRRRFFVGDLEESRAATPLEAAGLPA</sequence>
<dbReference type="AlphaFoldDB" id="A0AAU8CVK8"/>
<dbReference type="InterPro" id="IPR018060">
    <property type="entry name" value="HTH_AraC"/>
</dbReference>
<dbReference type="Pfam" id="PF01965">
    <property type="entry name" value="DJ-1_PfpI"/>
    <property type="match status" value="1"/>
</dbReference>
<dbReference type="GO" id="GO:0043565">
    <property type="term" value="F:sequence-specific DNA binding"/>
    <property type="evidence" value="ECO:0007669"/>
    <property type="project" value="InterPro"/>
</dbReference>
<dbReference type="InterPro" id="IPR018062">
    <property type="entry name" value="HTH_AraC-typ_CS"/>
</dbReference>
<dbReference type="PANTHER" id="PTHR43130">
    <property type="entry name" value="ARAC-FAMILY TRANSCRIPTIONAL REGULATOR"/>
    <property type="match status" value="1"/>
</dbReference>
<accession>A0AAU8CVK8</accession>
<keyword evidence="1" id="KW-0805">Transcription regulation</keyword>
<gene>
    <name evidence="5" type="ORF">ABVK50_05935</name>
</gene>
<dbReference type="PANTHER" id="PTHR43130:SF3">
    <property type="entry name" value="HTH-TYPE TRANSCRIPTIONAL REGULATOR RV1931C"/>
    <property type="match status" value="1"/>
</dbReference>
<dbReference type="SUPFAM" id="SSF46689">
    <property type="entry name" value="Homeodomain-like"/>
    <property type="match status" value="2"/>
</dbReference>
<dbReference type="PROSITE" id="PS00041">
    <property type="entry name" value="HTH_ARAC_FAMILY_1"/>
    <property type="match status" value="1"/>
</dbReference>
<name>A0AAU8CVK8_9HYPH</name>
<dbReference type="InterPro" id="IPR009057">
    <property type="entry name" value="Homeodomain-like_sf"/>
</dbReference>
<dbReference type="Gene3D" id="1.10.10.60">
    <property type="entry name" value="Homeodomain-like"/>
    <property type="match status" value="2"/>
</dbReference>
<dbReference type="InterPro" id="IPR020449">
    <property type="entry name" value="Tscrpt_reg_AraC-type_HTH"/>
</dbReference>
<dbReference type="Gene3D" id="3.40.50.880">
    <property type="match status" value="1"/>
</dbReference>
<dbReference type="SMART" id="SM00342">
    <property type="entry name" value="HTH_ARAC"/>
    <property type="match status" value="1"/>
</dbReference>
<organism evidence="5">
    <name type="scientific">Mesorhizobium sp. WSM2240</name>
    <dbReference type="NCBI Taxonomy" id="3228851"/>
    <lineage>
        <taxon>Bacteria</taxon>
        <taxon>Pseudomonadati</taxon>
        <taxon>Pseudomonadota</taxon>
        <taxon>Alphaproteobacteria</taxon>
        <taxon>Hyphomicrobiales</taxon>
        <taxon>Phyllobacteriaceae</taxon>
        <taxon>Mesorhizobium</taxon>
    </lineage>
</organism>
<dbReference type="PROSITE" id="PS01124">
    <property type="entry name" value="HTH_ARAC_FAMILY_2"/>
    <property type="match status" value="1"/>
</dbReference>
<dbReference type="InterPro" id="IPR052158">
    <property type="entry name" value="INH-QAR"/>
</dbReference>
<dbReference type="GO" id="GO:0003700">
    <property type="term" value="F:DNA-binding transcription factor activity"/>
    <property type="evidence" value="ECO:0007669"/>
    <property type="project" value="InterPro"/>
</dbReference>
<keyword evidence="3" id="KW-0804">Transcription</keyword>
<proteinExistence type="predicted"/>
<dbReference type="PRINTS" id="PR00032">
    <property type="entry name" value="HTHARAC"/>
</dbReference>
<evidence type="ECO:0000313" key="5">
    <source>
        <dbReference type="EMBL" id="XCG50038.1"/>
    </source>
</evidence>
<keyword evidence="2" id="KW-0238">DNA-binding</keyword>
<evidence type="ECO:0000256" key="1">
    <source>
        <dbReference type="ARBA" id="ARBA00023015"/>
    </source>
</evidence>
<dbReference type="SUPFAM" id="SSF52317">
    <property type="entry name" value="Class I glutamine amidotransferase-like"/>
    <property type="match status" value="1"/>
</dbReference>
<dbReference type="Pfam" id="PF12833">
    <property type="entry name" value="HTH_18"/>
    <property type="match status" value="1"/>
</dbReference>